<dbReference type="Proteomes" id="UP000182429">
    <property type="component" value="Unassembled WGS sequence"/>
</dbReference>
<gene>
    <name evidence="1" type="ORF">SAMN04487759_1409</name>
</gene>
<reference evidence="1 2" key="1">
    <citation type="submission" date="2016-10" db="EMBL/GenBank/DDBJ databases">
        <authorList>
            <person name="de Groot N.N."/>
        </authorList>
    </citation>
    <scope>NUCLEOTIDE SEQUENCE [LARGE SCALE GENOMIC DNA]</scope>
    <source>
        <strain evidence="1 2">S3b</strain>
    </source>
</reference>
<organism evidence="1 2">
    <name type="scientific">Kandleria vitulina</name>
    <dbReference type="NCBI Taxonomy" id="1630"/>
    <lineage>
        <taxon>Bacteria</taxon>
        <taxon>Bacillati</taxon>
        <taxon>Bacillota</taxon>
        <taxon>Erysipelotrichia</taxon>
        <taxon>Erysipelotrichales</taxon>
        <taxon>Coprobacillaceae</taxon>
        <taxon>Kandleria</taxon>
    </lineage>
</organism>
<sequence>MKKCILYPFYDEFYNMFPILEEQNDLIITKFVMPKGWKTKKRRSKIDITYDFYNALYGCDLVIFIETRHNQYMHDDICHKIQESIKNGKDVKCMENLSKEEIKVIKKLAEGYKVKFEYGHRQSIEVRTKFNPYYEPNALVIGIGKLLNNMGTFSILCQCVKGYHDRGFKVSIISNNGNNQLFGFNSYPTGKFSPESINRLIRKIEDRDNPDVIILDFPDSIMKYSNRLYNNFGVYSYIISQAVSIDYFILVSQVLFYNEDLCDHLKKLVNYRFDCDLDAIYISNYYFDEGDSDEMYKLIIRESNDEKSIESIYHYNSECANIVPIYNKETIDDMIQNSIQNSVSEIEMF</sequence>
<dbReference type="AlphaFoldDB" id="A0A1H2VW07"/>
<accession>A0A1H2VW07</accession>
<name>A0A1H2VW07_9FIRM</name>
<evidence type="ECO:0000313" key="2">
    <source>
        <dbReference type="Proteomes" id="UP000182429"/>
    </source>
</evidence>
<proteinExistence type="predicted"/>
<protein>
    <submittedName>
        <fullName evidence="1">Peptide maturation system protein, TIGR04066 family</fullName>
    </submittedName>
</protein>
<dbReference type="RefSeq" id="WP_029073050.1">
    <property type="nucleotide sequence ID" value="NZ_FNNF01000040.1"/>
</dbReference>
<evidence type="ECO:0000313" key="1">
    <source>
        <dbReference type="EMBL" id="SDW72473.1"/>
    </source>
</evidence>
<dbReference type="EMBL" id="FNNF01000040">
    <property type="protein sequence ID" value="SDW72473.1"/>
    <property type="molecule type" value="Genomic_DNA"/>
</dbReference>
<dbReference type="OrthoDB" id="5464925at2"/>